<organism evidence="1 2">
    <name type="scientific">Saccharothrix tamanrassetensis</name>
    <dbReference type="NCBI Taxonomy" id="1051531"/>
    <lineage>
        <taxon>Bacteria</taxon>
        <taxon>Bacillati</taxon>
        <taxon>Actinomycetota</taxon>
        <taxon>Actinomycetes</taxon>
        <taxon>Pseudonocardiales</taxon>
        <taxon>Pseudonocardiaceae</taxon>
        <taxon>Saccharothrix</taxon>
    </lineage>
</organism>
<evidence type="ECO:0000313" key="2">
    <source>
        <dbReference type="Proteomes" id="UP000547510"/>
    </source>
</evidence>
<dbReference type="EMBL" id="JACHJN010000004">
    <property type="protein sequence ID" value="MBB5956259.1"/>
    <property type="molecule type" value="Genomic_DNA"/>
</dbReference>
<reference evidence="1 2" key="1">
    <citation type="submission" date="2020-08" db="EMBL/GenBank/DDBJ databases">
        <title>Genomic Encyclopedia of Type Strains, Phase III (KMG-III): the genomes of soil and plant-associated and newly described type strains.</title>
        <authorList>
            <person name="Whitman W."/>
        </authorList>
    </citation>
    <scope>NUCLEOTIDE SEQUENCE [LARGE SCALE GENOMIC DNA]</scope>
    <source>
        <strain evidence="1 2">CECT 8640</strain>
    </source>
</reference>
<accession>A0A841CG14</accession>
<dbReference type="Proteomes" id="UP000547510">
    <property type="component" value="Unassembled WGS sequence"/>
</dbReference>
<proteinExistence type="predicted"/>
<keyword evidence="2" id="KW-1185">Reference proteome</keyword>
<comment type="caution">
    <text evidence="1">The sequence shown here is derived from an EMBL/GenBank/DDBJ whole genome shotgun (WGS) entry which is preliminary data.</text>
</comment>
<gene>
    <name evidence="1" type="ORF">FHS29_002845</name>
</gene>
<evidence type="ECO:0008006" key="3">
    <source>
        <dbReference type="Google" id="ProtNLM"/>
    </source>
</evidence>
<sequence>MDAAELVREYLALGLRLDRLSPGLVDSYTGDRALRRAVDDEPRPHPATLAQRASLLRRELVGSDLEPARKRFLDAQLTALECTARKLAGVRVAFVDEVRAYFQVDVRPGSPDAYRLAHARLDEVLPGGGSLAERLADHRADDAVPPRKLDAAVHALSSALRDLVRRHFALPEHEVVEYEIVTDKPWSGFNYYLGDFRSRVAVNADLGHRMSNLPHLVAHESYPGHHTEHCRKEVGLVGKRGHAEQSIFVINTPQCLMAEGMAELGLHAAVGPGWGRWTELVLRDVGLRLEGDQAERVEAATAGLIAVRQDAALMLHDRRASPDDVVAFLRRWLLVPERRARQMLRFLADPLWRAYTTTYVEGARLVGSWLELRPPSETPAERYLRLLDEPMVPRALADDLRDGVAWLPHNGA</sequence>
<name>A0A841CG14_9PSEU</name>
<protein>
    <recommendedName>
        <fullName evidence="3">DUF885 domain-containing protein</fullName>
    </recommendedName>
</protein>
<dbReference type="RefSeq" id="WP_184691070.1">
    <property type="nucleotide sequence ID" value="NZ_JACHJN010000004.1"/>
</dbReference>
<evidence type="ECO:0000313" key="1">
    <source>
        <dbReference type="EMBL" id="MBB5956259.1"/>
    </source>
</evidence>
<dbReference type="AlphaFoldDB" id="A0A841CG14"/>